<dbReference type="InterPro" id="IPR045851">
    <property type="entry name" value="AMP-bd_C_sf"/>
</dbReference>
<protein>
    <submittedName>
        <fullName evidence="8">Acetoacetyl-CoA synthetase</fullName>
    </submittedName>
</protein>
<name>A0A1M6TPJ0_PSETH</name>
<evidence type="ECO:0000259" key="5">
    <source>
        <dbReference type="Pfam" id="PF00501"/>
    </source>
</evidence>
<evidence type="ECO:0000256" key="3">
    <source>
        <dbReference type="ARBA" id="ARBA00022741"/>
    </source>
</evidence>
<evidence type="ECO:0000259" key="6">
    <source>
        <dbReference type="Pfam" id="PF13193"/>
    </source>
</evidence>
<keyword evidence="4" id="KW-0067">ATP-binding</keyword>
<dbReference type="InterPro" id="IPR005914">
    <property type="entry name" value="Acac_CoA_synth"/>
</dbReference>
<dbReference type="Pfam" id="PF16177">
    <property type="entry name" value="ACAS_N"/>
    <property type="match status" value="1"/>
</dbReference>
<dbReference type="Pfam" id="PF13193">
    <property type="entry name" value="AMP-binding_C"/>
    <property type="match status" value="1"/>
</dbReference>
<comment type="similarity">
    <text evidence="1">Belongs to the ATP-dependent AMP-binding enzyme family.</text>
</comment>
<proteinExistence type="inferred from homology"/>
<dbReference type="EMBL" id="FRAP01000008">
    <property type="protein sequence ID" value="SHK58902.1"/>
    <property type="molecule type" value="Genomic_DNA"/>
</dbReference>
<dbReference type="GO" id="GO:0006629">
    <property type="term" value="P:lipid metabolic process"/>
    <property type="evidence" value="ECO:0007669"/>
    <property type="project" value="InterPro"/>
</dbReference>
<evidence type="ECO:0000256" key="1">
    <source>
        <dbReference type="ARBA" id="ARBA00006432"/>
    </source>
</evidence>
<dbReference type="InterPro" id="IPR032387">
    <property type="entry name" value="ACAS_N"/>
</dbReference>
<organism evidence="8 9">
    <name type="scientific">Pseudonocardia thermophila</name>
    <dbReference type="NCBI Taxonomy" id="1848"/>
    <lineage>
        <taxon>Bacteria</taxon>
        <taxon>Bacillati</taxon>
        <taxon>Actinomycetota</taxon>
        <taxon>Actinomycetes</taxon>
        <taxon>Pseudonocardiales</taxon>
        <taxon>Pseudonocardiaceae</taxon>
        <taxon>Pseudonocardia</taxon>
    </lineage>
</organism>
<feature type="domain" description="Acetyl-coenzyme A synthetase N-terminal" evidence="7">
    <location>
        <begin position="41"/>
        <end position="96"/>
    </location>
</feature>
<dbReference type="Proteomes" id="UP000184363">
    <property type="component" value="Unassembled WGS sequence"/>
</dbReference>
<dbReference type="SUPFAM" id="SSF56801">
    <property type="entry name" value="Acetyl-CoA synthetase-like"/>
    <property type="match status" value="1"/>
</dbReference>
<keyword evidence="2" id="KW-0436">Ligase</keyword>
<dbReference type="Pfam" id="PF00501">
    <property type="entry name" value="AMP-binding"/>
    <property type="match status" value="1"/>
</dbReference>
<dbReference type="GO" id="GO:0005524">
    <property type="term" value="F:ATP binding"/>
    <property type="evidence" value="ECO:0007669"/>
    <property type="project" value="UniProtKB-KW"/>
</dbReference>
<dbReference type="InterPro" id="IPR042099">
    <property type="entry name" value="ANL_N_sf"/>
</dbReference>
<evidence type="ECO:0000256" key="4">
    <source>
        <dbReference type="ARBA" id="ARBA00022840"/>
    </source>
</evidence>
<reference evidence="8 9" key="1">
    <citation type="submission" date="2016-11" db="EMBL/GenBank/DDBJ databases">
        <authorList>
            <person name="Jaros S."/>
            <person name="Januszkiewicz K."/>
            <person name="Wedrychowicz H."/>
        </authorList>
    </citation>
    <scope>NUCLEOTIDE SEQUENCE [LARGE SCALE GENOMIC DNA]</scope>
    <source>
        <strain evidence="8 9">DSM 43832</strain>
    </source>
</reference>
<gene>
    <name evidence="8" type="ORF">SAMN05443637_108169</name>
</gene>
<evidence type="ECO:0000256" key="2">
    <source>
        <dbReference type="ARBA" id="ARBA00022598"/>
    </source>
</evidence>
<dbReference type="STRING" id="1848.SAMN05443637_108169"/>
<sequence length="664" mass="72857">MTTQRDLLWTPSDARRARANLTRYAHWLAEHRGLELPEYDYRALHRWSVEHLDAFYASLWEYFDITSDSGYDRVLGRREMPGAQWFPGARLNYAEHVFRGKADDALAVQYAAEGVPARSWTWGTLRERTAALAAGLREAGVGVGDRVAAYLPNVPETLAAGLACMSIGAIWSACSPDFGVRSVVDRFAQIEPTVLLAVDGYTYSGKPFDRRAEVRALQDALPTVRTTVVLRALDPDADLSGLRDPVQWEEFGRPGAPLQFTRVPGEHPLWIVYSSGTTGLPKPIVHSHVGMLVDQLKASAFHLDAHRGDRMFWFTTTGWVMWNVMVGVLLTEASIIIYDGSPGHPDLGVLWDLAEDTGMTMFGTSASYIQSCMKAGIRPREGRELAALTALGSTGSALSPEGFDWVYGELGPDIWLGSISGGTDVAGPFLGPVPWLPVYRSELQAPILGVAVEAWDPQGRPLVGETGELVITEPMPSMPVSFWGDPDRSRYREAYFTTYPGVWRHGDWLEITEHGGGVLYGRSDATINRGGVRIGSAELYRAVLTLPEVTEALVVDLPEENGPGQVPMFVTLADGVELDDELVARIKDVVRRECSPRHVPDRVFAVAELPRTLTGKILEVPVKRLLMGADPDTVASRDSLANPAALDAFQQARTKILDALGLRA</sequence>
<dbReference type="AlphaFoldDB" id="A0A1M6TPJ0"/>
<dbReference type="GO" id="GO:0030729">
    <property type="term" value="F:acetoacetate-CoA ligase activity"/>
    <property type="evidence" value="ECO:0007669"/>
    <property type="project" value="InterPro"/>
</dbReference>
<dbReference type="PROSITE" id="PS00455">
    <property type="entry name" value="AMP_BINDING"/>
    <property type="match status" value="1"/>
</dbReference>
<evidence type="ECO:0000313" key="9">
    <source>
        <dbReference type="Proteomes" id="UP000184363"/>
    </source>
</evidence>
<dbReference type="InterPro" id="IPR020845">
    <property type="entry name" value="AMP-binding_CS"/>
</dbReference>
<keyword evidence="3" id="KW-0547">Nucleotide-binding</keyword>
<evidence type="ECO:0000313" key="8">
    <source>
        <dbReference type="EMBL" id="SHK58902.1"/>
    </source>
</evidence>
<dbReference type="InterPro" id="IPR025110">
    <property type="entry name" value="AMP-bd_C"/>
</dbReference>
<dbReference type="NCBIfam" id="TIGR01217">
    <property type="entry name" value="ac_ac_CoA_syn"/>
    <property type="match status" value="1"/>
</dbReference>
<feature type="domain" description="AMP-binding enzyme C-terminal" evidence="6">
    <location>
        <begin position="542"/>
        <end position="616"/>
    </location>
</feature>
<dbReference type="PANTHER" id="PTHR42921:SF1">
    <property type="entry name" value="ACETOACETYL-COA SYNTHETASE"/>
    <property type="match status" value="1"/>
</dbReference>
<dbReference type="Gene3D" id="3.40.50.12780">
    <property type="entry name" value="N-terminal domain of ligase-like"/>
    <property type="match status" value="1"/>
</dbReference>
<dbReference type="NCBIfam" id="NF002937">
    <property type="entry name" value="PRK03584.1"/>
    <property type="match status" value="1"/>
</dbReference>
<keyword evidence="9" id="KW-1185">Reference proteome</keyword>
<feature type="domain" description="AMP-dependent synthetase/ligase" evidence="5">
    <location>
        <begin position="104"/>
        <end position="474"/>
    </location>
</feature>
<dbReference type="PANTHER" id="PTHR42921">
    <property type="entry name" value="ACETOACETYL-COA SYNTHETASE"/>
    <property type="match status" value="1"/>
</dbReference>
<accession>A0A1M6TPJ0</accession>
<dbReference type="RefSeq" id="WP_200803877.1">
    <property type="nucleotide sequence ID" value="NZ_CALGVN010000008.1"/>
</dbReference>
<dbReference type="Gene3D" id="3.30.300.30">
    <property type="match status" value="1"/>
</dbReference>
<evidence type="ECO:0000259" key="7">
    <source>
        <dbReference type="Pfam" id="PF16177"/>
    </source>
</evidence>
<dbReference type="InterPro" id="IPR000873">
    <property type="entry name" value="AMP-dep_synth/lig_dom"/>
</dbReference>